<dbReference type="PROSITE" id="PS51257">
    <property type="entry name" value="PROKAR_LIPOPROTEIN"/>
    <property type="match status" value="1"/>
</dbReference>
<feature type="transmembrane region" description="Helical" evidence="8">
    <location>
        <begin position="309"/>
        <end position="327"/>
    </location>
</feature>
<dbReference type="SUPFAM" id="SSF81345">
    <property type="entry name" value="ABC transporter involved in vitamin B12 uptake, BtuC"/>
    <property type="match status" value="1"/>
</dbReference>
<protein>
    <submittedName>
        <fullName evidence="9">ABC transporter permease protein</fullName>
    </submittedName>
</protein>
<feature type="transmembrane region" description="Helical" evidence="8">
    <location>
        <begin position="196"/>
        <end position="214"/>
    </location>
</feature>
<feature type="transmembrane region" description="Helical" evidence="8">
    <location>
        <begin position="120"/>
        <end position="140"/>
    </location>
</feature>
<feature type="transmembrane region" description="Helical" evidence="8">
    <location>
        <begin position="147"/>
        <end position="168"/>
    </location>
</feature>
<evidence type="ECO:0000256" key="6">
    <source>
        <dbReference type="ARBA" id="ARBA00022989"/>
    </source>
</evidence>
<name>A0ABM9A8B6_9VIBR</name>
<dbReference type="Proteomes" id="UP000838748">
    <property type="component" value="Unassembled WGS sequence"/>
</dbReference>
<comment type="caution">
    <text evidence="9">The sequence shown here is derived from an EMBL/GenBank/DDBJ whole genome shotgun (WGS) entry which is preliminary data.</text>
</comment>
<evidence type="ECO:0000256" key="7">
    <source>
        <dbReference type="ARBA" id="ARBA00023136"/>
    </source>
</evidence>
<keyword evidence="7 8" id="KW-0472">Membrane</keyword>
<dbReference type="InterPro" id="IPR037294">
    <property type="entry name" value="ABC_BtuC-like"/>
</dbReference>
<keyword evidence="5 8" id="KW-0812">Transmembrane</keyword>
<dbReference type="Pfam" id="PF01032">
    <property type="entry name" value="FecCD"/>
    <property type="match status" value="1"/>
</dbReference>
<evidence type="ECO:0000256" key="8">
    <source>
        <dbReference type="SAM" id="Phobius"/>
    </source>
</evidence>
<dbReference type="RefSeq" id="WP_237363397.1">
    <property type="nucleotide sequence ID" value="NZ_CAKLDM010000002.1"/>
</dbReference>
<accession>A0ABM9A8B6</accession>
<evidence type="ECO:0000256" key="4">
    <source>
        <dbReference type="ARBA" id="ARBA00022475"/>
    </source>
</evidence>
<evidence type="ECO:0000313" key="9">
    <source>
        <dbReference type="EMBL" id="CAH0541941.1"/>
    </source>
</evidence>
<feature type="transmembrane region" description="Helical" evidence="8">
    <location>
        <begin position="12"/>
        <end position="32"/>
    </location>
</feature>
<proteinExistence type="inferred from homology"/>
<gene>
    <name evidence="9" type="ORF">VMF7928_03966</name>
</gene>
<dbReference type="PANTHER" id="PTHR30472:SF70">
    <property type="entry name" value="MOLYBDATE IMPORT SYSTEM PERMEASE PROTEIN MOLB"/>
    <property type="match status" value="1"/>
</dbReference>
<comment type="similarity">
    <text evidence="2">Belongs to the binding-protein-dependent transport system permease family. FecCD subfamily.</text>
</comment>
<sequence>MAKLSYQRLMVGLLASAVITVIAAACLGRYMVSPVVMLRALAHHWQGKNAHNMVYTVLSQVRFPRVAMAFLVGANLSSSGVCYQSMFRNPLVSPFILGISGGAGFGAAVAILLLGGSYWIYVSAFCFAVIAVLLSMLLGGKEGQHSTLVLVLSGIVVGSVFTALLALLKYTADPDNKLPIIEYWLMGSLSDSRPNLLLTYCVFTMPAMALLWWFRWRLNLLSNSGEISQSLGINVKLERGIFIAIATILASASVAVSGIIGWVGLVIPHLGRLLVGPCHRKLVPVSFFLGGTFLLVCDTVARSSVSYEIPLGVITALLGAPIFALLLRRGHQSWN</sequence>
<feature type="transmembrane region" description="Helical" evidence="8">
    <location>
        <begin position="241"/>
        <end position="267"/>
    </location>
</feature>
<evidence type="ECO:0000313" key="10">
    <source>
        <dbReference type="Proteomes" id="UP000838748"/>
    </source>
</evidence>
<dbReference type="InterPro" id="IPR000522">
    <property type="entry name" value="ABC_transptr_permease_BtuC"/>
</dbReference>
<reference evidence="9" key="1">
    <citation type="submission" date="2021-11" db="EMBL/GenBank/DDBJ databases">
        <authorList>
            <person name="Rodrigo-Torres L."/>
            <person name="Arahal R. D."/>
            <person name="Lucena T."/>
        </authorList>
    </citation>
    <scope>NUCLEOTIDE SEQUENCE</scope>
    <source>
        <strain evidence="9">CECT 7928</strain>
    </source>
</reference>
<comment type="subcellular location">
    <subcellularLocation>
        <location evidence="1">Cell membrane</location>
        <topology evidence="1">Multi-pass membrane protein</topology>
    </subcellularLocation>
</comment>
<dbReference type="CDD" id="cd06550">
    <property type="entry name" value="TM_ABC_iron-siderophores_like"/>
    <property type="match status" value="1"/>
</dbReference>
<feature type="transmembrane region" description="Helical" evidence="8">
    <location>
        <begin position="95"/>
        <end position="114"/>
    </location>
</feature>
<keyword evidence="6 8" id="KW-1133">Transmembrane helix</keyword>
<evidence type="ECO:0000256" key="3">
    <source>
        <dbReference type="ARBA" id="ARBA00022448"/>
    </source>
</evidence>
<dbReference type="Gene3D" id="1.10.3470.10">
    <property type="entry name" value="ABC transporter involved in vitamin B12 uptake, BtuC"/>
    <property type="match status" value="1"/>
</dbReference>
<keyword evidence="10" id="KW-1185">Reference proteome</keyword>
<feature type="transmembrane region" description="Helical" evidence="8">
    <location>
        <begin position="63"/>
        <end position="83"/>
    </location>
</feature>
<keyword evidence="3" id="KW-0813">Transport</keyword>
<keyword evidence="4" id="KW-1003">Cell membrane</keyword>
<dbReference type="EMBL" id="CAKLDM010000002">
    <property type="protein sequence ID" value="CAH0541941.1"/>
    <property type="molecule type" value="Genomic_DNA"/>
</dbReference>
<evidence type="ECO:0000256" key="5">
    <source>
        <dbReference type="ARBA" id="ARBA00022692"/>
    </source>
</evidence>
<organism evidence="9 10">
    <name type="scientific">Vibrio marisflavi CECT 7928</name>
    <dbReference type="NCBI Taxonomy" id="634439"/>
    <lineage>
        <taxon>Bacteria</taxon>
        <taxon>Pseudomonadati</taxon>
        <taxon>Pseudomonadota</taxon>
        <taxon>Gammaproteobacteria</taxon>
        <taxon>Vibrionales</taxon>
        <taxon>Vibrionaceae</taxon>
        <taxon>Vibrio</taxon>
    </lineage>
</organism>
<evidence type="ECO:0000256" key="1">
    <source>
        <dbReference type="ARBA" id="ARBA00004651"/>
    </source>
</evidence>
<dbReference type="PANTHER" id="PTHR30472">
    <property type="entry name" value="FERRIC ENTEROBACTIN TRANSPORT SYSTEM PERMEASE PROTEIN"/>
    <property type="match status" value="1"/>
</dbReference>
<evidence type="ECO:0000256" key="2">
    <source>
        <dbReference type="ARBA" id="ARBA00007935"/>
    </source>
</evidence>